<dbReference type="GO" id="GO:0005634">
    <property type="term" value="C:nucleus"/>
    <property type="evidence" value="ECO:0007669"/>
    <property type="project" value="TreeGrafter"/>
</dbReference>
<dbReference type="InterPro" id="IPR001623">
    <property type="entry name" value="DnaJ_domain"/>
</dbReference>
<reference evidence="4" key="2">
    <citation type="submission" date="2015-06" db="UniProtKB">
        <authorList>
            <consortium name="EnsemblMetazoa"/>
        </authorList>
    </citation>
    <scope>IDENTIFICATION</scope>
</reference>
<dbReference type="Pfam" id="PF23302">
    <property type="entry name" value="HTH_DNAJC9"/>
    <property type="match status" value="1"/>
</dbReference>
<dbReference type="PANTHER" id="PTHR44144:SF1">
    <property type="entry name" value="DNAJ HOMOLOG SUBFAMILY C MEMBER 9"/>
    <property type="match status" value="1"/>
</dbReference>
<dbReference type="PANTHER" id="PTHR44144">
    <property type="entry name" value="DNAJ HOMOLOG SUBFAMILY C MEMBER 9"/>
    <property type="match status" value="1"/>
</dbReference>
<evidence type="ECO:0000313" key="5">
    <source>
        <dbReference type="Proteomes" id="UP000015104"/>
    </source>
</evidence>
<dbReference type="Pfam" id="PF00226">
    <property type="entry name" value="DnaJ"/>
    <property type="match status" value="1"/>
</dbReference>
<dbReference type="InterPro" id="IPR052594">
    <property type="entry name" value="J_domain-containing_protein"/>
</dbReference>
<proteinExistence type="predicted"/>
<feature type="compositionally biased region" description="Basic and acidic residues" evidence="2">
    <location>
        <begin position="192"/>
        <end position="219"/>
    </location>
</feature>
<accession>T1JZH7</accession>
<dbReference type="InterPro" id="IPR036869">
    <property type="entry name" value="J_dom_sf"/>
</dbReference>
<dbReference type="SMART" id="SM00271">
    <property type="entry name" value="DnaJ"/>
    <property type="match status" value="1"/>
</dbReference>
<reference evidence="5" key="1">
    <citation type="submission" date="2011-08" db="EMBL/GenBank/DDBJ databases">
        <authorList>
            <person name="Rombauts S."/>
        </authorList>
    </citation>
    <scope>NUCLEOTIDE SEQUENCE</scope>
    <source>
        <strain evidence="5">London</strain>
    </source>
</reference>
<dbReference type="HOGENOM" id="CLU_055868_1_0_1"/>
<dbReference type="AlphaFoldDB" id="T1JZH7"/>
<dbReference type="STRING" id="32264.T1JZH7"/>
<dbReference type="SUPFAM" id="SSF46565">
    <property type="entry name" value="Chaperone J-domain"/>
    <property type="match status" value="1"/>
</dbReference>
<dbReference type="InterPro" id="IPR056453">
    <property type="entry name" value="HTH_DNAJC9"/>
</dbReference>
<dbReference type="CDD" id="cd06257">
    <property type="entry name" value="DnaJ"/>
    <property type="match status" value="1"/>
</dbReference>
<dbReference type="Proteomes" id="UP000015104">
    <property type="component" value="Unassembled WGS sequence"/>
</dbReference>
<protein>
    <recommendedName>
        <fullName evidence="3">J domain-containing protein</fullName>
    </recommendedName>
</protein>
<dbReference type="PRINTS" id="PR00625">
    <property type="entry name" value="JDOMAIN"/>
</dbReference>
<feature type="compositionally biased region" description="Acidic residues" evidence="2">
    <location>
        <begin position="250"/>
        <end position="262"/>
    </location>
</feature>
<evidence type="ECO:0000259" key="3">
    <source>
        <dbReference type="PROSITE" id="PS50076"/>
    </source>
</evidence>
<feature type="coiled-coil region" evidence="1">
    <location>
        <begin position="115"/>
        <end position="142"/>
    </location>
</feature>
<dbReference type="GO" id="GO:0031072">
    <property type="term" value="F:heat shock protein binding"/>
    <property type="evidence" value="ECO:0007669"/>
    <property type="project" value="TreeGrafter"/>
</dbReference>
<keyword evidence="5" id="KW-1185">Reference proteome</keyword>
<keyword evidence="1" id="KW-0175">Coiled coil</keyword>
<dbReference type="EnsemblMetazoa" id="tetur03g03990.1">
    <property type="protein sequence ID" value="tetur03g03990.1"/>
    <property type="gene ID" value="tetur03g03990"/>
</dbReference>
<evidence type="ECO:0000313" key="4">
    <source>
        <dbReference type="EnsemblMetazoa" id="tetur03g03990.1"/>
    </source>
</evidence>
<dbReference type="Gene3D" id="1.10.287.110">
    <property type="entry name" value="DnaJ domain"/>
    <property type="match status" value="1"/>
</dbReference>
<dbReference type="EMBL" id="CAEY01001120">
    <property type="status" value="NOT_ANNOTATED_CDS"/>
    <property type="molecule type" value="Genomic_DNA"/>
</dbReference>
<dbReference type="PROSITE" id="PS50076">
    <property type="entry name" value="DNAJ_2"/>
    <property type="match status" value="1"/>
</dbReference>
<feature type="region of interest" description="Disordered" evidence="2">
    <location>
        <begin position="182"/>
        <end position="219"/>
    </location>
</feature>
<dbReference type="eggNOG" id="KOG0719">
    <property type="taxonomic scope" value="Eukaryota"/>
</dbReference>
<feature type="region of interest" description="Disordered" evidence="2">
    <location>
        <begin position="247"/>
        <end position="285"/>
    </location>
</feature>
<feature type="compositionally biased region" description="Basic residues" evidence="2">
    <location>
        <begin position="267"/>
        <end position="285"/>
    </location>
</feature>
<evidence type="ECO:0000256" key="2">
    <source>
        <dbReference type="SAM" id="MobiDB-lite"/>
    </source>
</evidence>
<feature type="domain" description="J" evidence="3">
    <location>
        <begin position="15"/>
        <end position="85"/>
    </location>
</feature>
<sequence>MGLIKDCESFFGTKDLYEVLGVDKDASEEEIKKAFRRLSLKHHPDRFPSASEEEKKPITAKFQVLAKVSFVLTDKSKREIYDASGVVSEDDMEDSEANWYDYWRCLFPEISKTDIESYIEKYTNSEEEKNDLKELYIRYEGDLDPISESMIGFDEERHRAMIEELIEADELPAFEAFTNEPKAKRAKRLRKAEREAKAAEREAKKREKEKSKGKDVMADDDLVKAIQARHKQNFTSLVDRLAAKYGNGAADEEEDEDFEDEQQSSNRKSKRIKSRKGTPKKRKVK</sequence>
<dbReference type="GO" id="GO:0005737">
    <property type="term" value="C:cytoplasm"/>
    <property type="evidence" value="ECO:0007669"/>
    <property type="project" value="TreeGrafter"/>
</dbReference>
<evidence type="ECO:0000256" key="1">
    <source>
        <dbReference type="SAM" id="Coils"/>
    </source>
</evidence>
<organism evidence="4 5">
    <name type="scientific">Tetranychus urticae</name>
    <name type="common">Two-spotted spider mite</name>
    <dbReference type="NCBI Taxonomy" id="32264"/>
    <lineage>
        <taxon>Eukaryota</taxon>
        <taxon>Metazoa</taxon>
        <taxon>Ecdysozoa</taxon>
        <taxon>Arthropoda</taxon>
        <taxon>Chelicerata</taxon>
        <taxon>Arachnida</taxon>
        <taxon>Acari</taxon>
        <taxon>Acariformes</taxon>
        <taxon>Trombidiformes</taxon>
        <taxon>Prostigmata</taxon>
        <taxon>Eleutherengona</taxon>
        <taxon>Raphignathae</taxon>
        <taxon>Tetranychoidea</taxon>
        <taxon>Tetranychidae</taxon>
        <taxon>Tetranychus</taxon>
    </lineage>
</organism>
<name>T1JZH7_TETUR</name>